<dbReference type="CDD" id="cd06225">
    <property type="entry name" value="HAMP"/>
    <property type="match status" value="1"/>
</dbReference>
<evidence type="ECO:0000256" key="1">
    <source>
        <dbReference type="ARBA" id="ARBA00022500"/>
    </source>
</evidence>
<dbReference type="PANTHER" id="PTHR43531:SF11">
    <property type="entry name" value="METHYL-ACCEPTING CHEMOTAXIS PROTEIN 3"/>
    <property type="match status" value="1"/>
</dbReference>
<keyword evidence="3" id="KW-0807">Transducer</keyword>
<dbReference type="GO" id="GO:0006935">
    <property type="term" value="P:chemotaxis"/>
    <property type="evidence" value="ECO:0007669"/>
    <property type="project" value="UniProtKB-KW"/>
</dbReference>
<dbReference type="CDD" id="cd11386">
    <property type="entry name" value="MCP_signal"/>
    <property type="match status" value="1"/>
</dbReference>
<dbReference type="OrthoDB" id="1862723at2"/>
<dbReference type="Proteomes" id="UP000515909">
    <property type="component" value="Chromosome"/>
</dbReference>
<reference evidence="8 10" key="2">
    <citation type="submission" date="2020-08" db="EMBL/GenBank/DDBJ databases">
        <title>The isolate Caproiciproducens sp. 7D4C2 produces n-caproate at mildly acidic conditions from hexoses: genome and rBOX comparison with related strains and chain-elongating bacteria.</title>
        <authorList>
            <person name="Esquivel-Elizondo S."/>
            <person name="Bagci C."/>
            <person name="Temovska M."/>
            <person name="Jeon B.S."/>
            <person name="Bessarab I."/>
            <person name="Williams R.B.H."/>
            <person name="Huson D.H."/>
            <person name="Angenent L.T."/>
        </authorList>
    </citation>
    <scope>NUCLEOTIDE SEQUENCE [LARGE SCALE GENOMIC DNA]</scope>
    <source>
        <strain evidence="8 10">7D4C2</strain>
    </source>
</reference>
<feature type="transmembrane region" description="Helical" evidence="4">
    <location>
        <begin position="20"/>
        <end position="38"/>
    </location>
</feature>
<feature type="transmembrane region" description="Helical" evidence="4">
    <location>
        <begin position="50"/>
        <end position="68"/>
    </location>
</feature>
<proteinExistence type="inferred from homology"/>
<protein>
    <submittedName>
        <fullName evidence="7 8">Methyl-accepting chemotaxis protein</fullName>
    </submittedName>
</protein>
<evidence type="ECO:0000259" key="5">
    <source>
        <dbReference type="PROSITE" id="PS50111"/>
    </source>
</evidence>
<dbReference type="SMART" id="SM00283">
    <property type="entry name" value="MA"/>
    <property type="match status" value="1"/>
</dbReference>
<dbReference type="KEGG" id="cfem:HCR03_09400"/>
<name>A0A6N8HVL3_9FIRM</name>
<dbReference type="GO" id="GO:0004888">
    <property type="term" value="F:transmembrane signaling receptor activity"/>
    <property type="evidence" value="ECO:0007669"/>
    <property type="project" value="TreeGrafter"/>
</dbReference>
<keyword evidence="1" id="KW-0145">Chemotaxis</keyword>
<dbReference type="InterPro" id="IPR003660">
    <property type="entry name" value="HAMP_dom"/>
</dbReference>
<evidence type="ECO:0000256" key="4">
    <source>
        <dbReference type="SAM" id="Phobius"/>
    </source>
</evidence>
<dbReference type="AlphaFoldDB" id="A0A6N8HVL3"/>
<keyword evidence="4" id="KW-0472">Membrane</keyword>
<dbReference type="SMART" id="SM00304">
    <property type="entry name" value="HAMP"/>
    <property type="match status" value="1"/>
</dbReference>
<evidence type="ECO:0000313" key="10">
    <source>
        <dbReference type="Proteomes" id="UP000515909"/>
    </source>
</evidence>
<feature type="domain" description="HAMP" evidence="6">
    <location>
        <begin position="72"/>
        <end position="124"/>
    </location>
</feature>
<dbReference type="InterPro" id="IPR051310">
    <property type="entry name" value="MCP_chemotaxis"/>
</dbReference>
<dbReference type="GO" id="GO:0005886">
    <property type="term" value="C:plasma membrane"/>
    <property type="evidence" value="ECO:0007669"/>
    <property type="project" value="TreeGrafter"/>
</dbReference>
<gene>
    <name evidence="7" type="primary">tsr</name>
    <name evidence="7" type="ORF">CAFE_03830</name>
    <name evidence="8" type="ORF">HCR03_09400</name>
</gene>
<dbReference type="PANTHER" id="PTHR43531">
    <property type="entry name" value="PROTEIN ICFG"/>
    <property type="match status" value="1"/>
</dbReference>
<keyword evidence="4" id="KW-1133">Transmembrane helix</keyword>
<dbReference type="Pfam" id="PF00672">
    <property type="entry name" value="HAMP"/>
    <property type="match status" value="1"/>
</dbReference>
<accession>A0A7G8TFK5</accession>
<keyword evidence="9" id="KW-1185">Reference proteome</keyword>
<keyword evidence="4" id="KW-0812">Transmembrane</keyword>
<evidence type="ECO:0000256" key="2">
    <source>
        <dbReference type="ARBA" id="ARBA00029447"/>
    </source>
</evidence>
<evidence type="ECO:0000313" key="9">
    <source>
        <dbReference type="Proteomes" id="UP000469440"/>
    </source>
</evidence>
<dbReference type="GO" id="GO:0007165">
    <property type="term" value="P:signal transduction"/>
    <property type="evidence" value="ECO:0007669"/>
    <property type="project" value="UniProtKB-KW"/>
</dbReference>
<dbReference type="EMBL" id="VWXL01000014">
    <property type="protein sequence ID" value="MVB09718.1"/>
    <property type="molecule type" value="Genomic_DNA"/>
</dbReference>
<dbReference type="PROSITE" id="PS50885">
    <property type="entry name" value="HAMP"/>
    <property type="match status" value="1"/>
</dbReference>
<dbReference type="Gene3D" id="6.10.340.10">
    <property type="match status" value="1"/>
</dbReference>
<sequence>MKKISLRIKNMKISHKLIGGFSIVNLIMAIISFCALYGLDHIKDAKTCFVIVLILEIVGLCLSAYLCYKLSGGLAKPIGELENCARQFAEGDLKVAVDYDANNEIGGLASSLKLAFSRLDHVVSEISTVLLGVADGKCDFERVRHFRGDFKPISDSMNTILDNLNRIFGNVKVSAEQVNNGAKQIADGSQSLAQGATEQASSIEELSASISDVSDKIRQNTSQISSMAGSMNQTAQEVKESNGRMKQMLSAMNEISNSSNEIGKIINVIDNIAFQTNILALNAAVEAARAGEAGKGFAVVADEVRSLAGKSADAAKQTSELIGDSIEKVKEGRSLADGTAHALSSIAEKVQEINGMIQNIEQASNAQATSIGQITQGVSQVSAVIQTNSATAEESAAASEELSAQSKSLMGEVDWIKLRAK</sequence>
<evidence type="ECO:0000256" key="3">
    <source>
        <dbReference type="PROSITE-ProRule" id="PRU00284"/>
    </source>
</evidence>
<evidence type="ECO:0000313" key="8">
    <source>
        <dbReference type="EMBL" id="QNK42396.1"/>
    </source>
</evidence>
<accession>A0A6N8HVL3</accession>
<dbReference type="Pfam" id="PF00015">
    <property type="entry name" value="MCPsignal"/>
    <property type="match status" value="1"/>
</dbReference>
<evidence type="ECO:0000313" key="7">
    <source>
        <dbReference type="EMBL" id="MVB09718.1"/>
    </source>
</evidence>
<dbReference type="Proteomes" id="UP000469440">
    <property type="component" value="Unassembled WGS sequence"/>
</dbReference>
<evidence type="ECO:0000259" key="6">
    <source>
        <dbReference type="PROSITE" id="PS50885"/>
    </source>
</evidence>
<feature type="domain" description="Methyl-accepting transducer" evidence="5">
    <location>
        <begin position="174"/>
        <end position="403"/>
    </location>
</feature>
<dbReference type="Gene3D" id="1.10.287.950">
    <property type="entry name" value="Methyl-accepting chemotaxis protein"/>
    <property type="match status" value="1"/>
</dbReference>
<dbReference type="RefSeq" id="WP_066642731.1">
    <property type="nucleotide sequence ID" value="NZ_CP060286.1"/>
</dbReference>
<dbReference type="EMBL" id="CP060286">
    <property type="protein sequence ID" value="QNK42396.1"/>
    <property type="molecule type" value="Genomic_DNA"/>
</dbReference>
<organism evidence="7 9">
    <name type="scientific">Caproicibacter fermentans</name>
    <dbReference type="NCBI Taxonomy" id="2576756"/>
    <lineage>
        <taxon>Bacteria</taxon>
        <taxon>Bacillati</taxon>
        <taxon>Bacillota</taxon>
        <taxon>Clostridia</taxon>
        <taxon>Eubacteriales</taxon>
        <taxon>Acutalibacteraceae</taxon>
        <taxon>Caproicibacter</taxon>
    </lineage>
</organism>
<dbReference type="PROSITE" id="PS50111">
    <property type="entry name" value="CHEMOTAXIS_TRANSDUC_2"/>
    <property type="match status" value="1"/>
</dbReference>
<comment type="similarity">
    <text evidence="2">Belongs to the methyl-accepting chemotaxis (MCP) protein family.</text>
</comment>
<dbReference type="InterPro" id="IPR004089">
    <property type="entry name" value="MCPsignal_dom"/>
</dbReference>
<dbReference type="SUPFAM" id="SSF58104">
    <property type="entry name" value="Methyl-accepting chemotaxis protein (MCP) signaling domain"/>
    <property type="match status" value="1"/>
</dbReference>
<reference evidence="7 9" key="1">
    <citation type="submission" date="2019-09" db="EMBL/GenBank/DDBJ databases">
        <title>Genome sequence of Clostridium sp. EA1.</title>
        <authorList>
            <person name="Poehlein A."/>
            <person name="Bengelsdorf F.R."/>
            <person name="Daniel R."/>
        </authorList>
    </citation>
    <scope>NUCLEOTIDE SEQUENCE [LARGE SCALE GENOMIC DNA]</scope>
    <source>
        <strain evidence="7 9">EA1</strain>
    </source>
</reference>